<dbReference type="GO" id="GO:0051075">
    <property type="term" value="F:S-adenosylmethionine:tRNA ribosyltransferase-isomerase activity"/>
    <property type="evidence" value="ECO:0007669"/>
    <property type="project" value="TreeGrafter"/>
</dbReference>
<dbReference type="NCBIfam" id="NF001140">
    <property type="entry name" value="PRK00147.1"/>
    <property type="match status" value="1"/>
</dbReference>
<dbReference type="InterPro" id="IPR036100">
    <property type="entry name" value="QueA_sf"/>
</dbReference>
<keyword evidence="4" id="KW-0671">Queuosine biosynthesis</keyword>
<proteinExistence type="predicted"/>
<reference evidence="6" key="1">
    <citation type="submission" date="2017-09" db="EMBL/GenBank/DDBJ databases">
        <title>Depth-based differentiation of microbial function through sediment-hosted aquifers and enrichment of novel symbionts in the deep terrestrial subsurface.</title>
        <authorList>
            <person name="Probst A.J."/>
            <person name="Ladd B."/>
            <person name="Jarett J.K."/>
            <person name="Geller-Mcgrath D.E."/>
            <person name="Sieber C.M.K."/>
            <person name="Emerson J.B."/>
            <person name="Anantharaman K."/>
            <person name="Thomas B.C."/>
            <person name="Malmstrom R."/>
            <person name="Stieglmeier M."/>
            <person name="Klingl A."/>
            <person name="Woyke T."/>
            <person name="Ryan C.M."/>
            <person name="Banfield J.F."/>
        </authorList>
    </citation>
    <scope>NUCLEOTIDE SEQUENCE [LARGE SCALE GENOMIC DNA]</scope>
</reference>
<dbReference type="AlphaFoldDB" id="A0A2M7QCN0"/>
<dbReference type="PANTHER" id="PTHR30307:SF0">
    <property type="entry name" value="S-ADENOSYLMETHIONINE:TRNA RIBOSYLTRANSFERASE-ISOMERASE"/>
    <property type="match status" value="1"/>
</dbReference>
<evidence type="ECO:0000256" key="3">
    <source>
        <dbReference type="ARBA" id="ARBA00022691"/>
    </source>
</evidence>
<evidence type="ECO:0000256" key="1">
    <source>
        <dbReference type="ARBA" id="ARBA00022490"/>
    </source>
</evidence>
<dbReference type="SUPFAM" id="SSF111337">
    <property type="entry name" value="QueA-like"/>
    <property type="match status" value="1"/>
</dbReference>
<keyword evidence="1" id="KW-0963">Cytoplasm</keyword>
<dbReference type="Proteomes" id="UP000230108">
    <property type="component" value="Unassembled WGS sequence"/>
</dbReference>
<accession>A0A2M7QCN0</accession>
<organism evidence="5 6">
    <name type="scientific">Candidatus Roizmanbacteria bacterium CG_4_10_14_0_8_um_filter_39_9</name>
    <dbReference type="NCBI Taxonomy" id="1974829"/>
    <lineage>
        <taxon>Bacteria</taxon>
        <taxon>Candidatus Roizmaniibacteriota</taxon>
    </lineage>
</organism>
<keyword evidence="5" id="KW-0413">Isomerase</keyword>
<evidence type="ECO:0000313" key="6">
    <source>
        <dbReference type="Proteomes" id="UP000230108"/>
    </source>
</evidence>
<evidence type="ECO:0000313" key="5">
    <source>
        <dbReference type="EMBL" id="PIY68687.1"/>
    </source>
</evidence>
<dbReference type="PANTHER" id="PTHR30307">
    <property type="entry name" value="S-ADENOSYLMETHIONINE:TRNA RIBOSYLTRANSFERASE-ISOMERASE"/>
    <property type="match status" value="1"/>
</dbReference>
<dbReference type="Pfam" id="PF02547">
    <property type="entry name" value="Queuosine_synth"/>
    <property type="match status" value="1"/>
</dbReference>
<dbReference type="InterPro" id="IPR003699">
    <property type="entry name" value="QueA"/>
</dbReference>
<dbReference type="EMBL" id="PFLF01000098">
    <property type="protein sequence ID" value="PIY68687.1"/>
    <property type="molecule type" value="Genomic_DNA"/>
</dbReference>
<dbReference type="InterPro" id="IPR042119">
    <property type="entry name" value="QueA_dom2"/>
</dbReference>
<evidence type="ECO:0000256" key="4">
    <source>
        <dbReference type="ARBA" id="ARBA00022785"/>
    </source>
</evidence>
<dbReference type="GO" id="GO:0008616">
    <property type="term" value="P:tRNA queuosine(34) biosynthetic process"/>
    <property type="evidence" value="ECO:0007669"/>
    <property type="project" value="UniProtKB-KW"/>
</dbReference>
<comment type="caution">
    <text evidence="5">The sequence shown here is derived from an EMBL/GenBank/DDBJ whole genome shotgun (WGS) entry which is preliminary data.</text>
</comment>
<dbReference type="NCBIfam" id="TIGR00113">
    <property type="entry name" value="queA"/>
    <property type="match status" value="1"/>
</dbReference>
<dbReference type="Gene3D" id="2.40.10.240">
    <property type="entry name" value="QueA-like"/>
    <property type="match status" value="1"/>
</dbReference>
<gene>
    <name evidence="5" type="ORF">COY90_04585</name>
</gene>
<dbReference type="Gene3D" id="3.40.1780.10">
    <property type="entry name" value="QueA-like"/>
    <property type="match status" value="1"/>
</dbReference>
<evidence type="ECO:0000256" key="2">
    <source>
        <dbReference type="ARBA" id="ARBA00022679"/>
    </source>
</evidence>
<name>A0A2M7QCN0_9BACT</name>
<protein>
    <submittedName>
        <fullName evidence="5">tRNA preQ1(34) S-adenosylmethionine ribosyltransferase-isomerase QueA</fullName>
    </submittedName>
</protein>
<keyword evidence="2 5" id="KW-0808">Transferase</keyword>
<sequence length="382" mass="44007">MLLWKIWILDINHYGVVHVKILLMISPKDYEYDLPPELIAQKPAVPRDNSRLFIYNTKTDEIIFDYFYNLVRYLPKNSFLVLNNTKVLPSRTTLKKETGGGVVMLFLVNEQMNEGSCRIIVDRKVKTGDKLYFSNGDYILITAQNEVLFTVQMSFPRTHLYRLLEADGTMPIPPYIKHSPLSRNQLKDSYQTIFADIQGSSAAPTASLHFTERVFRDLEAAQIPKIYTTLHVGMGTFAPVTEKNLAEKTLHHEWYEISKEALRCIDTSKYAGKELVAVGTTVVRTLESWKVKGQNSKVKTETQKSKSNRVMDSTNLFIMPPYRFQVIDHLITNFHIPGSSLMMLVEAFLQDRKAKRSLIQPYTIAIKEKFRFYSFGDVMLIL</sequence>
<dbReference type="InterPro" id="IPR042118">
    <property type="entry name" value="QueA_dom1"/>
</dbReference>
<keyword evidence="3" id="KW-0949">S-adenosyl-L-methionine</keyword>